<reference evidence="24 25" key="1">
    <citation type="submission" date="2019-09" db="EMBL/GenBank/DDBJ databases">
        <title>NBRP : Genome information of microbial organism related human and environment.</title>
        <authorList>
            <person name="Hattori M."/>
            <person name="Oshima K."/>
            <person name="Inaba H."/>
            <person name="Suda W."/>
            <person name="Sakamoto M."/>
            <person name="Iino T."/>
            <person name="Kitahara M."/>
            <person name="Oshida Y."/>
            <person name="Iida T."/>
            <person name="Kudo T."/>
            <person name="Itoh T."/>
            <person name="Ohkuma M."/>
        </authorList>
    </citation>
    <scope>NUCLEOTIDE SEQUENCE [LARGE SCALE GENOMIC DNA]</scope>
    <source>
        <strain evidence="24 25">Mie-1</strain>
    </source>
</reference>
<evidence type="ECO:0000256" key="19">
    <source>
        <dbReference type="PIRNR" id="PIRNR000006"/>
    </source>
</evidence>
<dbReference type="Pfam" id="PF13442">
    <property type="entry name" value="Cytochrome_CBB3"/>
    <property type="match status" value="1"/>
</dbReference>
<dbReference type="PIRSF" id="PIRSF000006">
    <property type="entry name" value="Cbb3-Cox_fixP"/>
    <property type="match status" value="1"/>
</dbReference>
<dbReference type="Pfam" id="PF00034">
    <property type="entry name" value="Cytochrom_C"/>
    <property type="match status" value="1"/>
</dbReference>
<dbReference type="InterPro" id="IPR050597">
    <property type="entry name" value="Cytochrome_c_Oxidase_Subunit"/>
</dbReference>
<comment type="subunit">
    <text evidence="19">Component of the cbb3-type cytochrome c oxidase.</text>
</comment>
<keyword evidence="13 19" id="KW-0249">Electron transport</keyword>
<organism evidence="24 25">
    <name type="scientific">Iodidimonas gelatinilytica</name>
    <dbReference type="NCBI Taxonomy" id="1236966"/>
    <lineage>
        <taxon>Bacteria</taxon>
        <taxon>Pseudomonadati</taxon>
        <taxon>Pseudomonadota</taxon>
        <taxon>Alphaproteobacteria</taxon>
        <taxon>Iodidimonadales</taxon>
        <taxon>Iodidimonadaceae</taxon>
        <taxon>Iodidimonas</taxon>
    </lineage>
</organism>
<evidence type="ECO:0000256" key="7">
    <source>
        <dbReference type="ARBA" id="ARBA00022617"/>
    </source>
</evidence>
<evidence type="ECO:0000256" key="17">
    <source>
        <dbReference type="ARBA" id="ARBA00023065"/>
    </source>
</evidence>
<feature type="domain" description="Cytochrome c" evidence="23">
    <location>
        <begin position="112"/>
        <end position="202"/>
    </location>
</feature>
<feature type="binding site" description="covalent" evidence="21">
    <location>
        <position position="225"/>
    </location>
    <ligand>
        <name>heme c</name>
        <dbReference type="ChEBI" id="CHEBI:61717"/>
        <label>2</label>
    </ligand>
</feature>
<evidence type="ECO:0000256" key="20">
    <source>
        <dbReference type="PIRSR" id="PIRSR000006-1"/>
    </source>
</evidence>
<feature type="binding site" description="axial binding residue" evidence="20">
    <location>
        <position position="226"/>
    </location>
    <ligand>
        <name>heme c</name>
        <dbReference type="ChEBI" id="CHEBI:61717"/>
        <label>2</label>
    </ligand>
    <ligandPart>
        <name>Fe</name>
        <dbReference type="ChEBI" id="CHEBI:18248"/>
    </ligandPart>
</feature>
<dbReference type="NCBIfam" id="TIGR00782">
    <property type="entry name" value="ccoP"/>
    <property type="match status" value="1"/>
</dbReference>
<dbReference type="GO" id="GO:0009055">
    <property type="term" value="F:electron transfer activity"/>
    <property type="evidence" value="ECO:0007669"/>
    <property type="project" value="InterPro"/>
</dbReference>
<comment type="subcellular location">
    <subcellularLocation>
        <location evidence="1 19">Cell inner membrane</location>
    </subcellularLocation>
</comment>
<dbReference type="PANTHER" id="PTHR33751">
    <property type="entry name" value="CBB3-TYPE CYTOCHROME C OXIDASE SUBUNIT FIXP"/>
    <property type="match status" value="1"/>
</dbReference>
<keyword evidence="14 22" id="KW-1133">Transmembrane helix</keyword>
<keyword evidence="8 19" id="KW-0679">Respiratory chain</keyword>
<name>A0A5A7MVQ0_9PROT</name>
<dbReference type="SUPFAM" id="SSF46626">
    <property type="entry name" value="Cytochrome c"/>
    <property type="match status" value="2"/>
</dbReference>
<feature type="binding site" description="axial binding residue" evidence="20">
    <location>
        <position position="177"/>
    </location>
    <ligand>
        <name>heme c</name>
        <dbReference type="ChEBI" id="CHEBI:61717"/>
        <label>2</label>
    </ligand>
    <ligandPart>
        <name>Fe</name>
        <dbReference type="ChEBI" id="CHEBI:18248"/>
    </ligandPart>
</feature>
<dbReference type="GO" id="GO:1902600">
    <property type="term" value="P:proton transmembrane transport"/>
    <property type="evidence" value="ECO:0007669"/>
    <property type="project" value="UniProtKB-KW"/>
</dbReference>
<dbReference type="InterPro" id="IPR009056">
    <property type="entry name" value="Cyt_c-like_dom"/>
</dbReference>
<dbReference type="GO" id="GO:0006119">
    <property type="term" value="P:oxidative phosphorylation"/>
    <property type="evidence" value="ECO:0007669"/>
    <property type="project" value="UniProtKB-UniPathway"/>
</dbReference>
<keyword evidence="4 19" id="KW-0813">Transport</keyword>
<keyword evidence="9 22" id="KW-0812">Transmembrane</keyword>
<evidence type="ECO:0000256" key="9">
    <source>
        <dbReference type="ARBA" id="ARBA00022692"/>
    </source>
</evidence>
<evidence type="ECO:0000256" key="8">
    <source>
        <dbReference type="ARBA" id="ARBA00022660"/>
    </source>
</evidence>
<comment type="cofactor">
    <cofactor evidence="19 21">
        <name>heme c</name>
        <dbReference type="ChEBI" id="CHEBI:61717"/>
    </cofactor>
    <text evidence="19 21">Binds 2 heme C groups per subunit.</text>
</comment>
<dbReference type="PANTHER" id="PTHR33751:SF1">
    <property type="entry name" value="CBB3-TYPE CYTOCHROME C OXIDASE SUBUNIT FIXP"/>
    <property type="match status" value="1"/>
</dbReference>
<dbReference type="EMBL" id="BKCM01000002">
    <property type="protein sequence ID" value="GEQ99987.1"/>
    <property type="molecule type" value="Genomic_DNA"/>
</dbReference>
<evidence type="ECO:0000259" key="23">
    <source>
        <dbReference type="PROSITE" id="PS51007"/>
    </source>
</evidence>
<dbReference type="PROSITE" id="PS51007">
    <property type="entry name" value="CYTC"/>
    <property type="match status" value="2"/>
</dbReference>
<evidence type="ECO:0000256" key="15">
    <source>
        <dbReference type="ARBA" id="ARBA00023002"/>
    </source>
</evidence>
<dbReference type="PRINTS" id="PR00605">
    <property type="entry name" value="CYTCHROMECIC"/>
</dbReference>
<evidence type="ECO:0000256" key="6">
    <source>
        <dbReference type="ARBA" id="ARBA00022519"/>
    </source>
</evidence>
<keyword evidence="18 19" id="KW-0472">Membrane</keyword>
<dbReference type="InterPro" id="IPR038414">
    <property type="entry name" value="CcoP_N_sf"/>
</dbReference>
<dbReference type="Pfam" id="PF14715">
    <property type="entry name" value="FixP_N"/>
    <property type="match status" value="1"/>
</dbReference>
<feature type="transmembrane region" description="Helical" evidence="22">
    <location>
        <begin position="33"/>
        <end position="52"/>
    </location>
</feature>
<dbReference type="GO" id="GO:0005506">
    <property type="term" value="F:iron ion binding"/>
    <property type="evidence" value="ECO:0007669"/>
    <property type="project" value="InterPro"/>
</dbReference>
<dbReference type="Gene3D" id="6.10.280.130">
    <property type="match status" value="1"/>
</dbReference>
<feature type="binding site" description="covalent" evidence="21">
    <location>
        <position position="128"/>
    </location>
    <ligand>
        <name>heme c</name>
        <dbReference type="ChEBI" id="CHEBI:61717"/>
        <label>1</label>
    </ligand>
</feature>
<dbReference type="InterPro" id="IPR004678">
    <property type="entry name" value="Cyt_c_oxidase_cbb3_su3"/>
</dbReference>
<proteinExistence type="inferred from homology"/>
<keyword evidence="17 19" id="KW-0406">Ion transport</keyword>
<dbReference type="AlphaFoldDB" id="A0A5A7MVQ0"/>
<evidence type="ECO:0000256" key="13">
    <source>
        <dbReference type="ARBA" id="ARBA00022982"/>
    </source>
</evidence>
<dbReference type="GO" id="GO:0016491">
    <property type="term" value="F:oxidoreductase activity"/>
    <property type="evidence" value="ECO:0007669"/>
    <property type="project" value="UniProtKB-KW"/>
</dbReference>
<comment type="pathway">
    <text evidence="2 19">Energy metabolism; oxidative phosphorylation.</text>
</comment>
<evidence type="ECO:0000256" key="14">
    <source>
        <dbReference type="ARBA" id="ARBA00022989"/>
    </source>
</evidence>
<comment type="similarity">
    <text evidence="3 19">Belongs to the CcoP / FixP family.</text>
</comment>
<keyword evidence="7 19" id="KW-0349">Heme</keyword>
<evidence type="ECO:0000256" key="10">
    <source>
        <dbReference type="ARBA" id="ARBA00022723"/>
    </source>
</evidence>
<evidence type="ECO:0000256" key="4">
    <source>
        <dbReference type="ARBA" id="ARBA00022448"/>
    </source>
</evidence>
<evidence type="ECO:0000256" key="16">
    <source>
        <dbReference type="ARBA" id="ARBA00023004"/>
    </source>
</evidence>
<keyword evidence="12 19" id="KW-0375">Hydrogen ion transport</keyword>
<feature type="binding site" description="covalent" evidence="21">
    <location>
        <position position="222"/>
    </location>
    <ligand>
        <name>heme c</name>
        <dbReference type="ChEBI" id="CHEBI:61717"/>
        <label>2</label>
    </ligand>
</feature>
<keyword evidence="10 19" id="KW-0479">Metal-binding</keyword>
<evidence type="ECO:0000256" key="11">
    <source>
        <dbReference type="ARBA" id="ARBA00022737"/>
    </source>
</evidence>
<feature type="binding site" description="covalent" evidence="21">
    <location>
        <position position="125"/>
    </location>
    <ligand>
        <name>heme c</name>
        <dbReference type="ChEBI" id="CHEBI:61717"/>
        <label>1</label>
    </ligand>
</feature>
<dbReference type="UniPathway" id="UPA00705"/>
<dbReference type="InterPro" id="IPR008168">
    <property type="entry name" value="Cyt_C_IC"/>
</dbReference>
<dbReference type="Gene3D" id="1.10.760.10">
    <property type="entry name" value="Cytochrome c-like domain"/>
    <property type="match status" value="2"/>
</dbReference>
<keyword evidence="25" id="KW-1185">Reference proteome</keyword>
<keyword evidence="16 19" id="KW-0408">Iron</keyword>
<evidence type="ECO:0000313" key="25">
    <source>
        <dbReference type="Proteomes" id="UP000325187"/>
    </source>
</evidence>
<evidence type="ECO:0000256" key="22">
    <source>
        <dbReference type="SAM" id="Phobius"/>
    </source>
</evidence>
<keyword evidence="6 19" id="KW-0997">Cell inner membrane</keyword>
<dbReference type="RefSeq" id="WP_150001778.1">
    <property type="nucleotide sequence ID" value="NZ_BKCM01000002.1"/>
</dbReference>
<evidence type="ECO:0000256" key="2">
    <source>
        <dbReference type="ARBA" id="ARBA00004673"/>
    </source>
</evidence>
<evidence type="ECO:0000256" key="1">
    <source>
        <dbReference type="ARBA" id="ARBA00004533"/>
    </source>
</evidence>
<dbReference type="InterPro" id="IPR032858">
    <property type="entry name" value="CcoP_N"/>
</dbReference>
<feature type="binding site" description="axial binding residue" evidence="20">
    <location>
        <position position="129"/>
    </location>
    <ligand>
        <name>heme c</name>
        <dbReference type="ChEBI" id="CHEBI:61717"/>
        <label>1</label>
    </ligand>
    <ligandPart>
        <name>Fe</name>
        <dbReference type="ChEBI" id="CHEBI:18248"/>
    </ligandPart>
</feature>
<feature type="domain" description="Cytochrome c" evidence="23">
    <location>
        <begin position="209"/>
        <end position="290"/>
    </location>
</feature>
<keyword evidence="15 19" id="KW-0560">Oxidoreductase</keyword>
<comment type="caution">
    <text evidence="24">The sequence shown here is derived from an EMBL/GenBank/DDBJ whole genome shotgun (WGS) entry which is preliminary data.</text>
</comment>
<evidence type="ECO:0000256" key="5">
    <source>
        <dbReference type="ARBA" id="ARBA00022475"/>
    </source>
</evidence>
<evidence type="ECO:0000256" key="21">
    <source>
        <dbReference type="PIRSR" id="PIRSR000006-2"/>
    </source>
</evidence>
<protein>
    <recommendedName>
        <fullName evidence="19">Cbb3-type cytochrome c oxidase subunit</fullName>
    </recommendedName>
</protein>
<dbReference type="InterPro" id="IPR036909">
    <property type="entry name" value="Cyt_c-like_dom_sf"/>
</dbReference>
<accession>A0A5A7MVQ0</accession>
<evidence type="ECO:0000256" key="12">
    <source>
        <dbReference type="ARBA" id="ARBA00022781"/>
    </source>
</evidence>
<dbReference type="Proteomes" id="UP000325187">
    <property type="component" value="Unassembled WGS sequence"/>
</dbReference>
<comment type="function">
    <text evidence="19">C-type cytochrome. Part of the cbb3-type cytochrome c oxidase complex.</text>
</comment>
<keyword evidence="5 19" id="KW-1003">Cell membrane</keyword>
<keyword evidence="11" id="KW-0677">Repeat</keyword>
<feature type="binding site" description="axial binding residue" evidence="20">
    <location>
        <position position="267"/>
    </location>
    <ligand>
        <name>heme c</name>
        <dbReference type="ChEBI" id="CHEBI:61717"/>
        <label>1</label>
    </ligand>
    <ligandPart>
        <name>Fe</name>
        <dbReference type="ChEBI" id="CHEBI:18248"/>
    </ligandPart>
</feature>
<dbReference type="GO" id="GO:0020037">
    <property type="term" value="F:heme binding"/>
    <property type="evidence" value="ECO:0007669"/>
    <property type="project" value="InterPro"/>
</dbReference>
<evidence type="ECO:0000256" key="3">
    <source>
        <dbReference type="ARBA" id="ARBA00006113"/>
    </source>
</evidence>
<dbReference type="GO" id="GO:0005886">
    <property type="term" value="C:plasma membrane"/>
    <property type="evidence" value="ECO:0007669"/>
    <property type="project" value="UniProtKB-SubCell"/>
</dbReference>
<evidence type="ECO:0000313" key="24">
    <source>
        <dbReference type="EMBL" id="GEQ99987.1"/>
    </source>
</evidence>
<gene>
    <name evidence="24" type="primary">fixP</name>
    <name evidence="24" type="ORF">JCM17845_06110</name>
</gene>
<sequence>MSDAPKHDELTGVETTGHDWDGITELDNPLPKWWLYIFYACIGLSVLGWIWYPSWPVWMGEWTYLKGVAGFSKRAEVSRELAEIEAGREVYFKQIRAQSLEDIRTDPELLQVSLAGGAAAFGDNCAPCHGSGAQGFAGFPNLNDDAWLWGGTLDDIHTTLRHGIRWEADMDTRLSMMQGYLKDGILSRDEVSDVVQYVLSFSGREDDNEAARRGATTFAEICSACHMEDGTGMHELGAPDLTDAIWLYGGDKDTIYETVANGRGGVMPAWAGRLDDATIKQLALYVHSLGGGEELQP</sequence>
<evidence type="ECO:0000256" key="18">
    <source>
        <dbReference type="ARBA" id="ARBA00023136"/>
    </source>
</evidence>